<evidence type="ECO:0000313" key="13">
    <source>
        <dbReference type="EMBL" id="MBO8484937.1"/>
    </source>
</evidence>
<dbReference type="InterPro" id="IPR008969">
    <property type="entry name" value="CarboxyPept-like_regulatory"/>
</dbReference>
<dbReference type="FunFam" id="2.170.130.10:FF:000008">
    <property type="entry name" value="SusC/RagA family TonB-linked outer membrane protein"/>
    <property type="match status" value="1"/>
</dbReference>
<dbReference type="Pfam" id="PF13715">
    <property type="entry name" value="CarbopepD_reg_2"/>
    <property type="match status" value="1"/>
</dbReference>
<dbReference type="PROSITE" id="PS52016">
    <property type="entry name" value="TONB_DEPENDENT_REC_3"/>
    <property type="match status" value="1"/>
</dbReference>
<evidence type="ECO:0000256" key="10">
    <source>
        <dbReference type="SAM" id="SignalP"/>
    </source>
</evidence>
<evidence type="ECO:0000256" key="2">
    <source>
        <dbReference type="ARBA" id="ARBA00022448"/>
    </source>
</evidence>
<dbReference type="InterPro" id="IPR023997">
    <property type="entry name" value="TonB-dep_OMP_SusC/RagA_CS"/>
</dbReference>
<evidence type="ECO:0000256" key="5">
    <source>
        <dbReference type="ARBA" id="ARBA00023077"/>
    </source>
</evidence>
<evidence type="ECO:0000256" key="3">
    <source>
        <dbReference type="ARBA" id="ARBA00022452"/>
    </source>
</evidence>
<reference evidence="13" key="1">
    <citation type="submission" date="2020-10" db="EMBL/GenBank/DDBJ databases">
        <authorList>
            <person name="Gilroy R."/>
        </authorList>
    </citation>
    <scope>NUCLEOTIDE SEQUENCE</scope>
    <source>
        <strain evidence="13">B2-16538</strain>
    </source>
</reference>
<dbReference type="Gene3D" id="2.40.170.20">
    <property type="entry name" value="TonB-dependent receptor, beta-barrel domain"/>
    <property type="match status" value="1"/>
</dbReference>
<feature type="domain" description="TonB-dependent receptor-like beta-barrel" evidence="11">
    <location>
        <begin position="436"/>
        <end position="848"/>
    </location>
</feature>
<protein>
    <submittedName>
        <fullName evidence="13">TonB-dependent receptor</fullName>
    </submittedName>
</protein>
<organism evidence="13 14">
    <name type="scientific">Candidatus Cryptobacteroides excrementavium</name>
    <dbReference type="NCBI Taxonomy" id="2840759"/>
    <lineage>
        <taxon>Bacteria</taxon>
        <taxon>Pseudomonadati</taxon>
        <taxon>Bacteroidota</taxon>
        <taxon>Bacteroidia</taxon>
        <taxon>Bacteroidales</taxon>
        <taxon>Candidatus Cryptobacteroides</taxon>
    </lineage>
</organism>
<evidence type="ECO:0000259" key="11">
    <source>
        <dbReference type="Pfam" id="PF00593"/>
    </source>
</evidence>
<dbReference type="InterPro" id="IPR039426">
    <property type="entry name" value="TonB-dep_rcpt-like"/>
</dbReference>
<keyword evidence="3 8" id="KW-1134">Transmembrane beta strand</keyword>
<name>A0A9D9NR32_9BACT</name>
<dbReference type="GO" id="GO:0009279">
    <property type="term" value="C:cell outer membrane"/>
    <property type="evidence" value="ECO:0007669"/>
    <property type="project" value="UniProtKB-SubCell"/>
</dbReference>
<dbReference type="InterPro" id="IPR037066">
    <property type="entry name" value="Plug_dom_sf"/>
</dbReference>
<keyword evidence="10" id="KW-0732">Signal</keyword>
<evidence type="ECO:0000256" key="8">
    <source>
        <dbReference type="PROSITE-ProRule" id="PRU01360"/>
    </source>
</evidence>
<keyword evidence="13" id="KW-0675">Receptor</keyword>
<keyword evidence="7 8" id="KW-0998">Cell outer membrane</keyword>
<reference evidence="13" key="2">
    <citation type="journal article" date="2021" name="PeerJ">
        <title>Extensive microbial diversity within the chicken gut microbiome revealed by metagenomics and culture.</title>
        <authorList>
            <person name="Gilroy R."/>
            <person name="Ravi A."/>
            <person name="Getino M."/>
            <person name="Pursley I."/>
            <person name="Horton D.L."/>
            <person name="Alikhan N.F."/>
            <person name="Baker D."/>
            <person name="Gharbi K."/>
            <person name="Hall N."/>
            <person name="Watson M."/>
            <person name="Adriaenssens E.M."/>
            <person name="Foster-Nyarko E."/>
            <person name="Jarju S."/>
            <person name="Secka A."/>
            <person name="Antonio M."/>
            <person name="Oren A."/>
            <person name="Chaudhuri R.R."/>
            <person name="La Ragione R."/>
            <person name="Hildebrand F."/>
            <person name="Pallen M.J."/>
        </authorList>
    </citation>
    <scope>NUCLEOTIDE SEQUENCE</scope>
    <source>
        <strain evidence="13">B2-16538</strain>
    </source>
</reference>
<sequence>MNRYKLIILVLAILFPAALPAQNVNITGKVQDESGAPLVGVTVYQENNTSNGSATDADGVYRLSVPQNSSIVFSCLGYVSQTVRTGRRSTINVTLEEDRLMLDAVEVVSVGYGSVARRDLTGSVSKVEMDDLRKTSNSNFDQAIAGKIAGVVVTSGDGQIGAEANITIRGNNSLTQSNAPLYVIDGFPTESSMALAINPSDIESIDVLKDASSTAIYGARGANGVIVITTKQGIEGKPKVNFSSNWTASTILNKPEMMGSYDFVSYMFDFYDAIGSTSNPYVRNPEDPSNLYTLEDYKDVQGVDWQDNVYRTAFMQQYNVSLSGGSKTAGNRYNVGFSAVDQDGIIVSSNFQRYQGKINFTQKLGRKIEVNFNVNYSRSITSGMNPTSPSSQQTASSWFIYSLLGYRPIKPLYLLADGGSMLDDYMDENLDDSADYRFNPAKTVRHEYRKNVVDYLAANVALNYDIISGLRLRITGGYTMNNRKREEFNGSQTATGYPGSRAGKGINGGVYYTNSTTWLNENTLTWTKHIRGLHHLQVLGGFTMQGQTQSYQGVVSNNMSTEALGLNGLHTGDYQTVTPWEYNWMLLSGLFRLNYNYKYKYYLTASFRADGSSKFPEHNRWGYFPSVGLSWNFNRENWLKDASWLSTGKLRASWGMTGNNRTTTPYDFYSQISTLPGSTSSMDYVFGGVIVPGYYPSNMSNDRLKWETTEQYNLGLDFGAFDNRLKLTADLYLKNTYDLLLSATIPATSGYQTAMLNVGSMQNKGLELTLDAVPVRTKDFEWSMNFNIAFNRNIVTALNDNQYSLFSRVTWNMDYNSQYPYITQVGKSTGLMYGYIYEGTYKNDEFNNGTSLKTGIPYLESIGKDNVRPGDPKYKDINGDGVIDDGDRTVIGRGQPIHTGGFTNTFSFYGFDLNIFFQWSYGNDVLNANRYVFEAGRKAELNQYVSYMDHFDPVTNPDSNIPRIRARGMENYSSRVVEDGSYLRLKNITLGYTLPRRVLRKMHFDTMRFYVSFDNIYTWTEYSGVDPEVSTRNSVLTPGFDWSAYPRAFSMTGGISFTF</sequence>
<dbReference type="Pfam" id="PF07715">
    <property type="entry name" value="Plug"/>
    <property type="match status" value="1"/>
</dbReference>
<evidence type="ECO:0000256" key="7">
    <source>
        <dbReference type="ARBA" id="ARBA00023237"/>
    </source>
</evidence>
<keyword evidence="5 9" id="KW-0798">TonB box</keyword>
<keyword evidence="4 8" id="KW-0812">Transmembrane</keyword>
<gene>
    <name evidence="13" type="ORF">IAB78_00740</name>
</gene>
<evidence type="ECO:0000259" key="12">
    <source>
        <dbReference type="Pfam" id="PF07715"/>
    </source>
</evidence>
<evidence type="ECO:0000256" key="9">
    <source>
        <dbReference type="RuleBase" id="RU003357"/>
    </source>
</evidence>
<dbReference type="Proteomes" id="UP000823750">
    <property type="component" value="Unassembled WGS sequence"/>
</dbReference>
<dbReference type="InterPro" id="IPR036942">
    <property type="entry name" value="Beta-barrel_TonB_sf"/>
</dbReference>
<feature type="domain" description="TonB-dependent receptor plug" evidence="12">
    <location>
        <begin position="117"/>
        <end position="225"/>
    </location>
</feature>
<dbReference type="AlphaFoldDB" id="A0A9D9NR32"/>
<accession>A0A9D9NR32</accession>
<dbReference type="NCBIfam" id="TIGR04057">
    <property type="entry name" value="SusC_RagA_signa"/>
    <property type="match status" value="1"/>
</dbReference>
<feature type="signal peptide" evidence="10">
    <location>
        <begin position="1"/>
        <end position="21"/>
    </location>
</feature>
<dbReference type="SUPFAM" id="SSF49464">
    <property type="entry name" value="Carboxypeptidase regulatory domain-like"/>
    <property type="match status" value="1"/>
</dbReference>
<dbReference type="InterPro" id="IPR023996">
    <property type="entry name" value="TonB-dep_OMP_SusC/RagA"/>
</dbReference>
<evidence type="ECO:0000256" key="6">
    <source>
        <dbReference type="ARBA" id="ARBA00023136"/>
    </source>
</evidence>
<keyword evidence="6 8" id="KW-0472">Membrane</keyword>
<dbReference type="Gene3D" id="2.60.40.1120">
    <property type="entry name" value="Carboxypeptidase-like, regulatory domain"/>
    <property type="match status" value="1"/>
</dbReference>
<comment type="subcellular location">
    <subcellularLocation>
        <location evidence="1 8">Cell outer membrane</location>
        <topology evidence="1 8">Multi-pass membrane protein</topology>
    </subcellularLocation>
</comment>
<evidence type="ECO:0000256" key="4">
    <source>
        <dbReference type="ARBA" id="ARBA00022692"/>
    </source>
</evidence>
<dbReference type="NCBIfam" id="TIGR04056">
    <property type="entry name" value="OMP_RagA_SusC"/>
    <property type="match status" value="1"/>
</dbReference>
<evidence type="ECO:0000256" key="1">
    <source>
        <dbReference type="ARBA" id="ARBA00004571"/>
    </source>
</evidence>
<comment type="caution">
    <text evidence="13">The sequence shown here is derived from an EMBL/GenBank/DDBJ whole genome shotgun (WGS) entry which is preliminary data.</text>
</comment>
<dbReference type="EMBL" id="JADILX010000016">
    <property type="protein sequence ID" value="MBO8484937.1"/>
    <property type="molecule type" value="Genomic_DNA"/>
</dbReference>
<dbReference type="InterPro" id="IPR012910">
    <property type="entry name" value="Plug_dom"/>
</dbReference>
<feature type="chain" id="PRO_5039176992" evidence="10">
    <location>
        <begin position="22"/>
        <end position="1059"/>
    </location>
</feature>
<dbReference type="Gene3D" id="2.170.130.10">
    <property type="entry name" value="TonB-dependent receptor, plug domain"/>
    <property type="match status" value="1"/>
</dbReference>
<evidence type="ECO:0000313" key="14">
    <source>
        <dbReference type="Proteomes" id="UP000823750"/>
    </source>
</evidence>
<comment type="similarity">
    <text evidence="8 9">Belongs to the TonB-dependent receptor family.</text>
</comment>
<proteinExistence type="inferred from homology"/>
<keyword evidence="2 8" id="KW-0813">Transport</keyword>
<dbReference type="InterPro" id="IPR000531">
    <property type="entry name" value="Beta-barrel_TonB"/>
</dbReference>
<dbReference type="SUPFAM" id="SSF56935">
    <property type="entry name" value="Porins"/>
    <property type="match status" value="1"/>
</dbReference>
<dbReference type="Pfam" id="PF00593">
    <property type="entry name" value="TonB_dep_Rec_b-barrel"/>
    <property type="match status" value="1"/>
</dbReference>